<sequence>MCQQSFSQEVLMCQRSVLPRGSHVPTERSPKRFSYANRGFSQDLLRTNIAFSKDLLRTNIAFSKDLLRTNRAFSKDLSRTNRASSQWALKNQQGSLPKAFTYQPSFLLGACT</sequence>
<protein>
    <submittedName>
        <fullName evidence="1">Uncharacterized protein</fullName>
    </submittedName>
</protein>
<gene>
    <name evidence="1" type="ORF">ElyMa_005004600</name>
</gene>
<name>A0AAV4JBL6_9GAST</name>
<dbReference type="Proteomes" id="UP000762676">
    <property type="component" value="Unassembled WGS sequence"/>
</dbReference>
<dbReference type="AlphaFoldDB" id="A0AAV4JBL6"/>
<reference evidence="1 2" key="1">
    <citation type="journal article" date="2021" name="Elife">
        <title>Chloroplast acquisition without the gene transfer in kleptoplastic sea slugs, Plakobranchus ocellatus.</title>
        <authorList>
            <person name="Maeda T."/>
            <person name="Takahashi S."/>
            <person name="Yoshida T."/>
            <person name="Shimamura S."/>
            <person name="Takaki Y."/>
            <person name="Nagai Y."/>
            <person name="Toyoda A."/>
            <person name="Suzuki Y."/>
            <person name="Arimoto A."/>
            <person name="Ishii H."/>
            <person name="Satoh N."/>
            <person name="Nishiyama T."/>
            <person name="Hasebe M."/>
            <person name="Maruyama T."/>
            <person name="Minagawa J."/>
            <person name="Obokata J."/>
            <person name="Shigenobu S."/>
        </authorList>
    </citation>
    <scope>NUCLEOTIDE SEQUENCE [LARGE SCALE GENOMIC DNA]</scope>
</reference>
<accession>A0AAV4JBL6</accession>
<dbReference type="EMBL" id="BMAT01010004">
    <property type="protein sequence ID" value="GFS18357.1"/>
    <property type="molecule type" value="Genomic_DNA"/>
</dbReference>
<evidence type="ECO:0000313" key="1">
    <source>
        <dbReference type="EMBL" id="GFS18357.1"/>
    </source>
</evidence>
<keyword evidence="2" id="KW-1185">Reference proteome</keyword>
<organism evidence="1 2">
    <name type="scientific">Elysia marginata</name>
    <dbReference type="NCBI Taxonomy" id="1093978"/>
    <lineage>
        <taxon>Eukaryota</taxon>
        <taxon>Metazoa</taxon>
        <taxon>Spiralia</taxon>
        <taxon>Lophotrochozoa</taxon>
        <taxon>Mollusca</taxon>
        <taxon>Gastropoda</taxon>
        <taxon>Heterobranchia</taxon>
        <taxon>Euthyneura</taxon>
        <taxon>Panpulmonata</taxon>
        <taxon>Sacoglossa</taxon>
        <taxon>Placobranchoidea</taxon>
        <taxon>Plakobranchidae</taxon>
        <taxon>Elysia</taxon>
    </lineage>
</organism>
<proteinExistence type="predicted"/>
<evidence type="ECO:0000313" key="2">
    <source>
        <dbReference type="Proteomes" id="UP000762676"/>
    </source>
</evidence>
<comment type="caution">
    <text evidence="1">The sequence shown here is derived from an EMBL/GenBank/DDBJ whole genome shotgun (WGS) entry which is preliminary data.</text>
</comment>